<name>Q7YZ81_PLACU</name>
<keyword evidence="1" id="KW-1133">Transmembrane helix</keyword>
<keyword evidence="1" id="KW-0472">Membrane</keyword>
<proteinExistence type="predicted"/>
<keyword evidence="1" id="KW-0812">Transmembrane</keyword>
<dbReference type="InterPro" id="IPR006477">
    <property type="entry name" value="Yir_bir_cir"/>
</dbReference>
<dbReference type="NCBIfam" id="TIGR01590">
    <property type="entry name" value="yir-bir-cir_Pla"/>
    <property type="match status" value="1"/>
</dbReference>
<dbReference type="AlphaFoldDB" id="Q7YZ81"/>
<reference evidence="2" key="1">
    <citation type="journal article" date="2003" name="Mol. Microbiol.">
        <title>Ten families of variant genes encoded in subtelomeric regions of multiple chromosomes of Plasmodium chabaudi, a malaria species that undergoes antigenic variation in the laboratory mouse.</title>
        <authorList>
            <person name="Fischer K."/>
            <person name="Chavchich M."/>
            <person name="Huestis R."/>
            <person name="Wilson D.W."/>
            <person name="Kemp D.J."/>
            <person name="Saul A."/>
        </authorList>
    </citation>
    <scope>NUCLEOTIDE SEQUENCE</scope>
    <source>
        <strain evidence="2">AS</strain>
    </source>
</reference>
<gene>
    <name evidence="2" type="ORF">PC10109c</name>
</gene>
<evidence type="ECO:0000313" key="2">
    <source>
        <dbReference type="EMBL" id="AAO06135.1"/>
    </source>
</evidence>
<dbReference type="Pfam" id="PF06022">
    <property type="entry name" value="Cir_Bir_Yir"/>
    <property type="match status" value="1"/>
</dbReference>
<protein>
    <submittedName>
        <fullName evidence="2">PC10109c</fullName>
    </submittedName>
</protein>
<evidence type="ECO:0000256" key="1">
    <source>
        <dbReference type="SAM" id="Phobius"/>
    </source>
</evidence>
<sequence>MAENMCRNFISVWTDFPDQLDKGDYKFNDDGYCEALFTNKKCDTDLNKINAVSFWLFNKNFGDHSSLTKKANSNINIVHYIMIWLIYMLKLKNDTKVENIMNFYNKCINVGDEYIRSIADAETYNIYKDFINNKLYLMSTGIKDISKFYCAFKSLCNMYNEFNNDNPNCATCLVKANEFVKAYNELNSVSDITEDGFYYQILSELSNDYGNFKKKCDNDQSIKFPILSPIKKAQSSALSYDVASSSSSIATKLIPVLLIFGAIPIFLGVAYKYSLFGFDKRRHKQYLREKIKKIKKKMNLSM</sequence>
<dbReference type="EMBL" id="AY149028">
    <property type="protein sequence ID" value="AAO06135.1"/>
    <property type="molecule type" value="Genomic_DNA"/>
</dbReference>
<accession>Q7YZ81</accession>
<organism evidence="2">
    <name type="scientific">Plasmodium chabaudi chabaudi</name>
    <dbReference type="NCBI Taxonomy" id="31271"/>
    <lineage>
        <taxon>Eukaryota</taxon>
        <taxon>Sar</taxon>
        <taxon>Alveolata</taxon>
        <taxon>Apicomplexa</taxon>
        <taxon>Aconoidasida</taxon>
        <taxon>Haemosporida</taxon>
        <taxon>Plasmodiidae</taxon>
        <taxon>Plasmodium</taxon>
        <taxon>Plasmodium (Vinckeia)</taxon>
    </lineage>
</organism>
<feature type="transmembrane region" description="Helical" evidence="1">
    <location>
        <begin position="253"/>
        <end position="274"/>
    </location>
</feature>